<evidence type="ECO:0000256" key="4">
    <source>
        <dbReference type="ARBA" id="ARBA00022553"/>
    </source>
</evidence>
<feature type="compositionally biased region" description="Low complexity" evidence="10">
    <location>
        <begin position="319"/>
        <end position="329"/>
    </location>
</feature>
<dbReference type="Gene3D" id="2.60.40.1170">
    <property type="entry name" value="Mu homology domain, subdomain B"/>
    <property type="match status" value="2"/>
</dbReference>
<feature type="compositionally biased region" description="Basic and acidic residues" evidence="10">
    <location>
        <begin position="16"/>
        <end position="34"/>
    </location>
</feature>
<dbReference type="Pfam" id="PF10291">
    <property type="entry name" value="muHD"/>
    <property type="match status" value="1"/>
</dbReference>
<evidence type="ECO:0000256" key="6">
    <source>
        <dbReference type="ARBA" id="ARBA00023136"/>
    </source>
</evidence>
<evidence type="ECO:0000313" key="12">
    <source>
        <dbReference type="Proteomes" id="UP000694923"/>
    </source>
</evidence>
<feature type="domain" description="MHD" evidence="11">
    <location>
        <begin position="396"/>
        <end position="664"/>
    </location>
</feature>
<dbReference type="PANTHER" id="PTHR23065">
    <property type="entry name" value="PROLINE-SERINE-THREONINE PHOSPHATASE INTERACTING PROTEIN 1"/>
    <property type="match status" value="1"/>
</dbReference>
<dbReference type="GeneID" id="103587534"/>
<dbReference type="PANTHER" id="PTHR23065:SF8">
    <property type="entry name" value="F-BAR DOMAIN ONLY PROTEIN 2"/>
    <property type="match status" value="1"/>
</dbReference>
<feature type="region of interest" description="Disordered" evidence="10">
    <location>
        <begin position="146"/>
        <end position="361"/>
    </location>
</feature>
<dbReference type="SUPFAM" id="SSF49447">
    <property type="entry name" value="Second domain of Mu2 adaptin subunit (ap50) of ap2 adaptor"/>
    <property type="match status" value="1"/>
</dbReference>
<evidence type="ECO:0000256" key="2">
    <source>
        <dbReference type="ARBA" id="ARBA00004283"/>
    </source>
</evidence>
<feature type="compositionally biased region" description="Low complexity" evidence="10">
    <location>
        <begin position="336"/>
        <end position="359"/>
    </location>
</feature>
<dbReference type="InterPro" id="IPR028565">
    <property type="entry name" value="MHD"/>
</dbReference>
<name>A0ABM0QFV3_GALVR</name>
<evidence type="ECO:0000256" key="1">
    <source>
        <dbReference type="ARBA" id="ARBA00003346"/>
    </source>
</evidence>
<evidence type="ECO:0000256" key="3">
    <source>
        <dbReference type="ARBA" id="ARBA00014150"/>
    </source>
</evidence>
<dbReference type="InterPro" id="IPR037984">
    <property type="entry name" value="SGIP1_MHD"/>
</dbReference>
<feature type="compositionally biased region" description="Pro residues" evidence="10">
    <location>
        <begin position="249"/>
        <end position="264"/>
    </location>
</feature>
<dbReference type="CDD" id="cd09266">
    <property type="entry name" value="SGIP1_MHD"/>
    <property type="match status" value="1"/>
</dbReference>
<dbReference type="PROSITE" id="PS51072">
    <property type="entry name" value="MHD"/>
    <property type="match status" value="1"/>
</dbReference>
<reference evidence="13" key="1">
    <citation type="submission" date="2025-08" db="UniProtKB">
        <authorList>
            <consortium name="RefSeq"/>
        </authorList>
    </citation>
    <scope>IDENTIFICATION</scope>
</reference>
<dbReference type="InterPro" id="IPR036168">
    <property type="entry name" value="AP2_Mu_C_sf"/>
</dbReference>
<keyword evidence="4" id="KW-0597">Phosphoprotein</keyword>
<keyword evidence="6" id="KW-0472">Membrane</keyword>
<organism evidence="12 13">
    <name type="scientific">Galeopterus variegatus</name>
    <name type="common">Malayan flying lemur</name>
    <name type="synonym">Cynocephalus variegatus</name>
    <dbReference type="NCBI Taxonomy" id="482537"/>
    <lineage>
        <taxon>Eukaryota</taxon>
        <taxon>Metazoa</taxon>
        <taxon>Chordata</taxon>
        <taxon>Craniata</taxon>
        <taxon>Vertebrata</taxon>
        <taxon>Euteleostomi</taxon>
        <taxon>Mammalia</taxon>
        <taxon>Eutheria</taxon>
        <taxon>Euarchontoglires</taxon>
        <taxon>Dermoptera</taxon>
        <taxon>Cynocephalidae</taxon>
        <taxon>Galeopterus</taxon>
    </lineage>
</organism>
<evidence type="ECO:0000259" key="11">
    <source>
        <dbReference type="PROSITE" id="PS51072"/>
    </source>
</evidence>
<keyword evidence="7" id="KW-0168">Coated pit</keyword>
<evidence type="ECO:0000256" key="10">
    <source>
        <dbReference type="SAM" id="MobiDB-lite"/>
    </source>
</evidence>
<keyword evidence="12" id="KW-1185">Reference proteome</keyword>
<dbReference type="RefSeq" id="XP_008567244.1">
    <property type="nucleotide sequence ID" value="XM_008569022.1"/>
</dbReference>
<evidence type="ECO:0000313" key="13">
    <source>
        <dbReference type="RefSeq" id="XP_008567244.1"/>
    </source>
</evidence>
<comment type="function">
    <text evidence="1">May function in clathrin-mediated endocytosis. Has both a membrane binding/tubulating activity and the ability to recruit proteins essential to the formation of functional clathrin-coated pits. Has a preference for membranes enriched in phosphatidylserine and phosphoinositides and is required for the endocytosis of the transferrin receptor. May also bind tubulin. May play a role in the regulation of energy homeostasis.</text>
</comment>
<feature type="compositionally biased region" description="Pro residues" evidence="10">
    <location>
        <begin position="294"/>
        <end position="312"/>
    </location>
</feature>
<evidence type="ECO:0000256" key="5">
    <source>
        <dbReference type="ARBA" id="ARBA00022583"/>
    </source>
</evidence>
<protein>
    <recommendedName>
        <fullName evidence="3">SH3-containing GRB2-like protein 3-interacting protein 1</fullName>
    </recommendedName>
    <alternativeName>
        <fullName evidence="8">Endophilin-3-interacting protein</fullName>
    </alternativeName>
</protein>
<sequence>MMEGLKKRTRKAFGIRKKEKDTDSTGSPDRDGIQGKKKTQKTQLLLTSCFWLRALSLTLSQKKSNGAPNGFYAEIDWERYNSPELDEEGYSIRPEEPGSTKGKHFYSSSESEEEEESHKKFNIKIKPLQSKDILKNAATVDELKASVGNIALSPSPVRKSPRRSPGAIKRNLSSEEVARPRRSTPTPELISKKPPDDTVALAPLFGPPLESAFDDQKTEVLLDQPEIWGPGQPINPSLESPKLTRPFPTGTPPPLPPKNVPATPPRTGSPLTVGPGASSPARPATPLVPRRSTTPPPPPPRPPSRPKLPPGKPGVGDVSRPFSPPIHSSSPPPIAPLARAESTSSISSTNSLSAATTPTVENEQPSLVWFDRGKFYLTFEGSSRGPSPLTMGAQDTLPVAAAFTETVNAYFKGADPSKCIVKITGEMVLSFPAGITRHFANNPSPAALTFRVINFSRLEHVLPNPQLLCCDNTQNDANTKEFWVNMPNLMTHLKKVSEQKPQATYYNVDMLKYQVSAQGIQSTPLNLAVNWRCEPASTDLRIDYKYNTDAMTTAVALNNVQFLVPIDGGVTKLQAVLPPAVWNAEQQRILWKIPDISQKSENGGVGSLLARFQLSEGPSKPSPLVVQFTSEGSTLSGCDIELVGAGYRFSLIKKRFAAGKYLADN</sequence>
<comment type="subcellular location">
    <subcellularLocation>
        <location evidence="2">Membrane</location>
        <location evidence="2">Clathrin-coated pit</location>
        <topology evidence="2">Peripheral membrane protein</topology>
        <orientation evidence="2">Cytoplasmic side</orientation>
    </subcellularLocation>
</comment>
<evidence type="ECO:0000256" key="9">
    <source>
        <dbReference type="ARBA" id="ARBA00046739"/>
    </source>
</evidence>
<evidence type="ECO:0000256" key="7">
    <source>
        <dbReference type="ARBA" id="ARBA00023176"/>
    </source>
</evidence>
<comment type="subunit">
    <text evidence="9">Interacts with proteins essential or regulating the formation of functional clathrin-coated pits. Interacts with CANX. Interacts with AP2A1. Interacts with EPS15. Interacts with SH3GL3. Interacts with AMPH. Interacts with ITSN1 (via SH3 domains). Interacts with and REPS1.</text>
</comment>
<feature type="region of interest" description="Disordered" evidence="10">
    <location>
        <begin position="86"/>
        <end position="119"/>
    </location>
</feature>
<evidence type="ECO:0000256" key="8">
    <source>
        <dbReference type="ARBA" id="ARBA00030485"/>
    </source>
</evidence>
<dbReference type="PRINTS" id="PR01217">
    <property type="entry name" value="PRICHEXTENSN"/>
</dbReference>
<proteinExistence type="predicted"/>
<dbReference type="Proteomes" id="UP000694923">
    <property type="component" value="Unplaced"/>
</dbReference>
<dbReference type="InterPro" id="IPR018808">
    <property type="entry name" value="Muniscin_C"/>
</dbReference>
<keyword evidence="5" id="KW-0254">Endocytosis</keyword>
<gene>
    <name evidence="13" type="primary">SGIP1</name>
</gene>
<feature type="region of interest" description="Disordered" evidence="10">
    <location>
        <begin position="1"/>
        <end position="40"/>
    </location>
</feature>
<accession>A0ABM0QFV3</accession>